<name>A0A948TCR1_9BACT</name>
<evidence type="ECO:0000313" key="2">
    <source>
        <dbReference type="EMBL" id="MBU3838537.1"/>
    </source>
</evidence>
<dbReference type="Proteomes" id="UP000783796">
    <property type="component" value="Unassembled WGS sequence"/>
</dbReference>
<reference evidence="2" key="1">
    <citation type="journal article" date="2021" name="PeerJ">
        <title>Extensive microbial diversity within the chicken gut microbiome revealed by metagenomics and culture.</title>
        <authorList>
            <person name="Gilroy R."/>
            <person name="Ravi A."/>
            <person name="Getino M."/>
            <person name="Pursley I."/>
            <person name="Horton D.L."/>
            <person name="Alikhan N.F."/>
            <person name="Baker D."/>
            <person name="Gharbi K."/>
            <person name="Hall N."/>
            <person name="Watson M."/>
            <person name="Adriaenssens E.M."/>
            <person name="Foster-Nyarko E."/>
            <person name="Jarju S."/>
            <person name="Secka A."/>
            <person name="Antonio M."/>
            <person name="Oren A."/>
            <person name="Chaudhuri R.R."/>
            <person name="La Ragione R."/>
            <person name="Hildebrand F."/>
            <person name="Pallen M.J."/>
        </authorList>
    </citation>
    <scope>NUCLEOTIDE SEQUENCE</scope>
    <source>
        <strain evidence="2">G4-2901</strain>
    </source>
</reference>
<dbReference type="InterPro" id="IPR045692">
    <property type="entry name" value="DUF6057"/>
</dbReference>
<feature type="transmembrane region" description="Helical" evidence="1">
    <location>
        <begin position="93"/>
        <end position="110"/>
    </location>
</feature>
<evidence type="ECO:0008006" key="4">
    <source>
        <dbReference type="Google" id="ProtNLM"/>
    </source>
</evidence>
<dbReference type="AlphaFoldDB" id="A0A948TCR1"/>
<dbReference type="EMBL" id="JAHLFW010000079">
    <property type="protein sequence ID" value="MBU3838537.1"/>
    <property type="molecule type" value="Genomic_DNA"/>
</dbReference>
<evidence type="ECO:0000313" key="3">
    <source>
        <dbReference type="Proteomes" id="UP000783796"/>
    </source>
</evidence>
<proteinExistence type="predicted"/>
<feature type="transmembrane region" description="Helical" evidence="1">
    <location>
        <begin position="122"/>
        <end position="144"/>
    </location>
</feature>
<keyword evidence="1" id="KW-1133">Transmembrane helix</keyword>
<gene>
    <name evidence="2" type="ORF">H9777_09570</name>
</gene>
<protein>
    <recommendedName>
        <fullName evidence="4">Transmembrane protein</fullName>
    </recommendedName>
</protein>
<feature type="transmembrane region" description="Helical" evidence="1">
    <location>
        <begin position="156"/>
        <end position="177"/>
    </location>
</feature>
<keyword evidence="1" id="KW-0472">Membrane</keyword>
<feature type="transmembrane region" description="Helical" evidence="1">
    <location>
        <begin position="61"/>
        <end position="81"/>
    </location>
</feature>
<reference evidence="2" key="2">
    <citation type="submission" date="2021-04" db="EMBL/GenBank/DDBJ databases">
        <authorList>
            <person name="Gilroy R."/>
        </authorList>
    </citation>
    <scope>NUCLEOTIDE SEQUENCE</scope>
    <source>
        <strain evidence="2">G4-2901</strain>
    </source>
</reference>
<keyword evidence="1" id="KW-0812">Transmembrane</keyword>
<organism evidence="2 3">
    <name type="scientific">Candidatus Phocaeicola faecigallinarum</name>
    <dbReference type="NCBI Taxonomy" id="2838732"/>
    <lineage>
        <taxon>Bacteria</taxon>
        <taxon>Pseudomonadati</taxon>
        <taxon>Bacteroidota</taxon>
        <taxon>Bacteroidia</taxon>
        <taxon>Bacteroidales</taxon>
        <taxon>Bacteroidaceae</taxon>
        <taxon>Phocaeicola</taxon>
    </lineage>
</organism>
<sequence>MGWNNNRYNNRYLKYDRKTARLSYLVCSLMFLAFSTVYLALFQRDLLEAVHLSMAKGKTEFQIVPATTVIIIILMILKWGLNLLMRLRGKVHALAYLPSFMGLVALTGFGRDIYMGESYHVWWWMMPAVTAVFVTVMTLIRVFGRTGNNSPEMIQTVMWNVTLMTAMSVATVCLGNTDRYFHNELRMESLMAKGNNEEVMRVAGKSLRTTRTMTALRMMAMTKMGKAGEEVFRYPQYYKVEGMFFDEDSTKTLRYTNDSIYCMLGGEPKYGESRMEYLKRMAGEKDSCGYAKAYYLTGLMLEKDLEGFANALKRYGIKGDSLQRYQKEAALMYKAMNPKWKYEIEDKDSVFHMARKRYLERKTERYKSENEERNIMRREFGDTFWWYYDYQE</sequence>
<dbReference type="Pfam" id="PF19529">
    <property type="entry name" value="DUF6057"/>
    <property type="match status" value="2"/>
</dbReference>
<comment type="caution">
    <text evidence="2">The sequence shown here is derived from an EMBL/GenBank/DDBJ whole genome shotgun (WGS) entry which is preliminary data.</text>
</comment>
<accession>A0A948TCR1</accession>
<feature type="transmembrane region" description="Helical" evidence="1">
    <location>
        <begin position="21"/>
        <end position="41"/>
    </location>
</feature>
<evidence type="ECO:0000256" key="1">
    <source>
        <dbReference type="SAM" id="Phobius"/>
    </source>
</evidence>